<name>A0A1H7JXI7_STRJI</name>
<organism evidence="2 3">
    <name type="scientific">Streptacidiphilus jiangxiensis</name>
    <dbReference type="NCBI Taxonomy" id="235985"/>
    <lineage>
        <taxon>Bacteria</taxon>
        <taxon>Bacillati</taxon>
        <taxon>Actinomycetota</taxon>
        <taxon>Actinomycetes</taxon>
        <taxon>Kitasatosporales</taxon>
        <taxon>Streptomycetaceae</taxon>
        <taxon>Streptacidiphilus</taxon>
    </lineage>
</organism>
<feature type="compositionally biased region" description="Basic residues" evidence="1">
    <location>
        <begin position="189"/>
        <end position="200"/>
    </location>
</feature>
<accession>A0A1H7JXI7</accession>
<evidence type="ECO:0000313" key="3">
    <source>
        <dbReference type="Proteomes" id="UP000183015"/>
    </source>
</evidence>
<proteinExistence type="predicted"/>
<protein>
    <submittedName>
        <fullName evidence="2">Uncharacterized protein</fullName>
    </submittedName>
</protein>
<dbReference type="AlphaFoldDB" id="A0A1H7JXI7"/>
<dbReference type="Proteomes" id="UP000183015">
    <property type="component" value="Unassembled WGS sequence"/>
</dbReference>
<sequence>MVCSSDPQAAPASSAPGEISMWAVGEDAPGRALTPQQSPTRLGVAPATGPFPSSFSCSCGGKRYMARRQIVLLKPELSVPVGVASAGVRCAAEWSAGGGAGRTRLWADPGTVPRNSTATVPVVHPCRGATAELSTAFRAGRPVLWITRTAQRTASGWRCGAPDADAAPERPDSEPFGTTAAPGREAPRGRIHAIPRHPHPPGRFLVREDEIPLPRPSSALRGERDQGLMKLIPVRANVQTCSPTCKQP</sequence>
<dbReference type="EMBL" id="FOAZ01000003">
    <property type="protein sequence ID" value="SEK79411.1"/>
    <property type="molecule type" value="Genomic_DNA"/>
</dbReference>
<dbReference type="STRING" id="235985.SAMN05414137_103514"/>
<feature type="region of interest" description="Disordered" evidence="1">
    <location>
        <begin position="156"/>
        <end position="203"/>
    </location>
</feature>
<evidence type="ECO:0000256" key="1">
    <source>
        <dbReference type="SAM" id="MobiDB-lite"/>
    </source>
</evidence>
<evidence type="ECO:0000313" key="2">
    <source>
        <dbReference type="EMBL" id="SEK79411.1"/>
    </source>
</evidence>
<gene>
    <name evidence="2" type="ORF">SAMN05414137_103514</name>
</gene>
<keyword evidence="3" id="KW-1185">Reference proteome</keyword>
<reference evidence="3" key="1">
    <citation type="submission" date="2016-10" db="EMBL/GenBank/DDBJ databases">
        <authorList>
            <person name="Varghese N."/>
        </authorList>
    </citation>
    <scope>NUCLEOTIDE SEQUENCE [LARGE SCALE GENOMIC DNA]</scope>
    <source>
        <strain evidence="3">DSM 45096 / BCRC 16803 / CGMCC 4.1857 / CIP 109030 / JCM 12277 / KCTC 19219 / NBRC 100920 / 33214</strain>
    </source>
</reference>